<feature type="domain" description="Saccharopine dehydrogenase NADP binding" evidence="2">
    <location>
        <begin position="102"/>
        <end position="228"/>
    </location>
</feature>
<dbReference type="HOGENOM" id="CLU_031002_0_2_11"/>
<reference evidence="4" key="1">
    <citation type="journal article" date="2006" name="Proc. Natl. Acad. Sci. U.S.A.">
        <title>The complete genome of Rhodococcus sp. RHA1 provides insights into a catabolic powerhouse.</title>
        <authorList>
            <person name="McLeod M.P."/>
            <person name="Warren R.L."/>
            <person name="Hsiao W.W.L."/>
            <person name="Araki N."/>
            <person name="Myhre M."/>
            <person name="Fernandes C."/>
            <person name="Miyazawa D."/>
            <person name="Wong W."/>
            <person name="Lillquist A.L."/>
            <person name="Wang D."/>
            <person name="Dosanjh M."/>
            <person name="Hara H."/>
            <person name="Petrescu A."/>
            <person name="Morin R.D."/>
            <person name="Yang G."/>
            <person name="Stott J.M."/>
            <person name="Schein J.E."/>
            <person name="Shin H."/>
            <person name="Smailus D."/>
            <person name="Siddiqui A.S."/>
            <person name="Marra M.A."/>
            <person name="Jones S.J.M."/>
            <person name="Holt R."/>
            <person name="Brinkman F.S.L."/>
            <person name="Miyauchi K."/>
            <person name="Fukuda M."/>
            <person name="Davies J.E."/>
            <person name="Mohn W.W."/>
            <person name="Eltis L.D."/>
        </authorList>
    </citation>
    <scope>NUCLEOTIDE SEQUENCE [LARGE SCALE GENOMIC DNA]</scope>
    <source>
        <strain evidence="4">RHA1</strain>
    </source>
</reference>
<dbReference type="InterPro" id="IPR036291">
    <property type="entry name" value="NAD(P)-bd_dom_sf"/>
</dbReference>
<dbReference type="EMBL" id="CP000432">
    <property type="protein sequence ID" value="ABG99802.1"/>
    <property type="molecule type" value="Genomic_DNA"/>
</dbReference>
<dbReference type="Pfam" id="PF03435">
    <property type="entry name" value="Sacchrp_dh_NADP"/>
    <property type="match status" value="1"/>
</dbReference>
<dbReference type="PANTHER" id="PTHR12286">
    <property type="entry name" value="SACCHAROPINE DEHYDROGENASE-LIKE OXIDOREDUCTASE"/>
    <property type="match status" value="1"/>
</dbReference>
<dbReference type="InterPro" id="IPR005097">
    <property type="entry name" value="Sacchrp_dh_NADP-bd"/>
</dbReference>
<dbReference type="Proteomes" id="UP000008710">
    <property type="component" value="Plasmid pRHL1"/>
</dbReference>
<evidence type="ECO:0000313" key="4">
    <source>
        <dbReference type="Proteomes" id="UP000008710"/>
    </source>
</evidence>
<dbReference type="KEGG" id="rha:RHA1_ro08758"/>
<evidence type="ECO:0000313" key="3">
    <source>
        <dbReference type="EMBL" id="ABG99802.1"/>
    </source>
</evidence>
<dbReference type="GO" id="GO:0005886">
    <property type="term" value="C:plasma membrane"/>
    <property type="evidence" value="ECO:0007669"/>
    <property type="project" value="TreeGrafter"/>
</dbReference>
<keyword evidence="3" id="KW-0614">Plasmid</keyword>
<evidence type="ECO:0000256" key="1">
    <source>
        <dbReference type="SAM" id="MobiDB-lite"/>
    </source>
</evidence>
<name>Q0RY34_RHOJR</name>
<protein>
    <recommendedName>
        <fullName evidence="2">Saccharopine dehydrogenase NADP binding domain-containing protein</fullName>
    </recommendedName>
</protein>
<accession>Q0RY34</accession>
<proteinExistence type="predicted"/>
<feature type="region of interest" description="Disordered" evidence="1">
    <location>
        <begin position="1"/>
        <end position="54"/>
    </location>
</feature>
<dbReference type="AlphaFoldDB" id="Q0RY34"/>
<dbReference type="SUPFAM" id="SSF51735">
    <property type="entry name" value="NAD(P)-binding Rossmann-fold domains"/>
    <property type="match status" value="1"/>
</dbReference>
<dbReference type="Gene3D" id="3.40.50.720">
    <property type="entry name" value="NAD(P)-binding Rossmann-like Domain"/>
    <property type="match status" value="1"/>
</dbReference>
<dbReference type="InterPro" id="IPR051276">
    <property type="entry name" value="Saccharopine_DH-like_oxidrdct"/>
</dbReference>
<organism evidence="3 4">
    <name type="scientific">Rhodococcus jostii (strain RHA1)</name>
    <dbReference type="NCBI Taxonomy" id="101510"/>
    <lineage>
        <taxon>Bacteria</taxon>
        <taxon>Bacillati</taxon>
        <taxon>Actinomycetota</taxon>
        <taxon>Actinomycetes</taxon>
        <taxon>Mycobacteriales</taxon>
        <taxon>Nocardiaceae</taxon>
        <taxon>Rhodococcus</taxon>
    </lineage>
</organism>
<evidence type="ECO:0000259" key="2">
    <source>
        <dbReference type="Pfam" id="PF03435"/>
    </source>
</evidence>
<sequence>MSIPPDFARRTPVARHHPPMPGHTHAEPDDSPSTRCHLHPKRRERILTRGYDTSPPLRSEDVHPTFTWNVVTRSYSYLFCPIRGACRLPRMTDSGRELDLAIYGATGFVGRLLADYLARTAPGGVRIGLAGRSQAKLEATRAALGPRAADWPIILADADDPVALAELASRTRVVATTVGPYAKYGIELVTAAVAAGTDYVDLTGEVLFVRASIDAHHDKARANGVKIVHSCGYDSIPSDLGVHVLHQKVQADNAGELTDTTLVASLSGGVSGGTIDTLRTQIDLSRGDAALRRLAASPYSLSPDRTKEPDLGRQSDVAIVDGTDIAPQVRGWKAPFVMGSYNTRIVRRSNALQNWVYGRGFKYREVMSVGDSRLSRVYAAGVAALLGGLVLGLSVPPTRYVLDRLLPAPGEGPSEKTQHNGYFAMDIYTTTTTGARYASRVAAQGDPGYRATAVLLGESALSLVLDRDRLPGEAGVLTPATALGDVLVERLRGAGVEISARKL</sequence>
<dbReference type="PANTHER" id="PTHR12286:SF5">
    <property type="entry name" value="SACCHAROPINE DEHYDROGENASE-LIKE OXIDOREDUCTASE"/>
    <property type="match status" value="1"/>
</dbReference>
<dbReference type="GO" id="GO:0009247">
    <property type="term" value="P:glycolipid biosynthetic process"/>
    <property type="evidence" value="ECO:0007669"/>
    <property type="project" value="TreeGrafter"/>
</dbReference>
<geneLocation type="plasmid" evidence="3 4">
    <name>pRHL1</name>
</geneLocation>
<gene>
    <name evidence="3" type="ordered locus">RHA1_ro08758</name>
</gene>